<dbReference type="AlphaFoldDB" id="A0A561E748"/>
<keyword evidence="1" id="KW-0031">Aminopeptidase</keyword>
<comment type="caution">
    <text evidence="1">The sequence shown here is derived from an EMBL/GenBank/DDBJ whole genome shotgun (WGS) entry which is preliminary data.</text>
</comment>
<dbReference type="EMBL" id="VIVQ01000001">
    <property type="protein sequence ID" value="TWE11380.1"/>
    <property type="molecule type" value="Genomic_DNA"/>
</dbReference>
<gene>
    <name evidence="1" type="ORF">BKA23_0143</name>
</gene>
<proteinExistence type="predicted"/>
<evidence type="ECO:0000313" key="2">
    <source>
        <dbReference type="Proteomes" id="UP000318297"/>
    </source>
</evidence>
<dbReference type="OrthoDB" id="3366509at2"/>
<reference evidence="1 2" key="1">
    <citation type="submission" date="2019-06" db="EMBL/GenBank/DDBJ databases">
        <title>Sequencing the genomes of 1000 actinobacteria strains.</title>
        <authorList>
            <person name="Klenk H.-P."/>
        </authorList>
    </citation>
    <scope>NUCLEOTIDE SEQUENCE [LARGE SCALE GENOMIC DNA]</scope>
    <source>
        <strain evidence="1 2">DSM 19560</strain>
    </source>
</reference>
<dbReference type="Gene3D" id="3.40.50.1820">
    <property type="entry name" value="alpha/beta hydrolase"/>
    <property type="match status" value="1"/>
</dbReference>
<sequence length="216" mass="23987">MGRRWEKGPEHDDSQPILILPRVPRPRAIALVLHGGAPDSTTGVTKFEPALLRMLPFAQHIEVRSGGRIGAAILRDAVRGYNGAERSPVHDARWAVRRLQERYPGLPMGLVGHSMGGRVALELAGIDGVSTIVGLAPWIPQQYDVAPFLPLHTLLMHGRQDTMTDARESEKLVDRIRTAGGDATYRAFNGSHAMLWRPGRWHRHTTAFLRLNLLAR</sequence>
<keyword evidence="2" id="KW-1185">Reference proteome</keyword>
<dbReference type="GO" id="GO:0004177">
    <property type="term" value="F:aminopeptidase activity"/>
    <property type="evidence" value="ECO:0007669"/>
    <property type="project" value="UniProtKB-KW"/>
</dbReference>
<protein>
    <submittedName>
        <fullName evidence="1">Serine aminopeptidase S33 family</fullName>
    </submittedName>
</protein>
<organism evidence="1 2">
    <name type="scientific">Rudaeicoccus suwonensis</name>
    <dbReference type="NCBI Taxonomy" id="657409"/>
    <lineage>
        <taxon>Bacteria</taxon>
        <taxon>Bacillati</taxon>
        <taxon>Actinomycetota</taxon>
        <taxon>Actinomycetes</taxon>
        <taxon>Micrococcales</taxon>
        <taxon>Dermacoccaceae</taxon>
        <taxon>Rudaeicoccus</taxon>
    </lineage>
</organism>
<dbReference type="SUPFAM" id="SSF53474">
    <property type="entry name" value="alpha/beta-Hydrolases"/>
    <property type="match status" value="1"/>
</dbReference>
<dbReference type="RefSeq" id="WP_145224598.1">
    <property type="nucleotide sequence ID" value="NZ_VIVQ01000001.1"/>
</dbReference>
<accession>A0A561E748</accession>
<dbReference type="Proteomes" id="UP000318297">
    <property type="component" value="Unassembled WGS sequence"/>
</dbReference>
<name>A0A561E748_9MICO</name>
<keyword evidence="1" id="KW-0645">Protease</keyword>
<evidence type="ECO:0000313" key="1">
    <source>
        <dbReference type="EMBL" id="TWE11380.1"/>
    </source>
</evidence>
<dbReference type="InterPro" id="IPR029058">
    <property type="entry name" value="AB_hydrolase_fold"/>
</dbReference>
<keyword evidence="1" id="KW-0378">Hydrolase</keyword>